<accession>A0AAU8KAU6</accession>
<dbReference type="RefSeq" id="WP_354645344.1">
    <property type="nucleotide sequence ID" value="NZ_CP159873.1"/>
</dbReference>
<keyword evidence="2" id="KW-0472">Membrane</keyword>
<feature type="signal peptide" evidence="3">
    <location>
        <begin position="1"/>
        <end position="25"/>
    </location>
</feature>
<evidence type="ECO:0000256" key="3">
    <source>
        <dbReference type="SAM" id="SignalP"/>
    </source>
</evidence>
<keyword evidence="4" id="KW-0614">Plasmid</keyword>
<dbReference type="KEGG" id="kcm:ABWK59_36355"/>
<evidence type="ECO:0000256" key="2">
    <source>
        <dbReference type="SAM" id="Phobius"/>
    </source>
</evidence>
<organism evidence="4">
    <name type="scientific">Kitasatospora camelliae</name>
    <dbReference type="NCBI Taxonomy" id="3156397"/>
    <lineage>
        <taxon>Bacteria</taxon>
        <taxon>Bacillati</taxon>
        <taxon>Actinomycetota</taxon>
        <taxon>Actinomycetes</taxon>
        <taxon>Kitasatosporales</taxon>
        <taxon>Streptomycetaceae</taxon>
        <taxon>Kitasatospora</taxon>
    </lineage>
</organism>
<name>A0AAU8KAU6_9ACTN</name>
<keyword evidence="2" id="KW-1133">Transmembrane helix</keyword>
<protein>
    <recommendedName>
        <fullName evidence="5">CHRD domain-containing protein</fullName>
    </recommendedName>
</protein>
<feature type="chain" id="PRO_5043784273" description="CHRD domain-containing protein" evidence="3">
    <location>
        <begin position="26"/>
        <end position="273"/>
    </location>
</feature>
<gene>
    <name evidence="4" type="ORF">ABWK59_36355</name>
</gene>
<geneLocation type="plasmid" evidence="4">
    <name>punmamed1</name>
</geneLocation>
<dbReference type="AlphaFoldDB" id="A0AAU8KAU6"/>
<keyword evidence="2" id="KW-0812">Transmembrane</keyword>
<evidence type="ECO:0000313" key="4">
    <source>
        <dbReference type="EMBL" id="XCM84409.1"/>
    </source>
</evidence>
<evidence type="ECO:0008006" key="5">
    <source>
        <dbReference type="Google" id="ProtNLM"/>
    </source>
</evidence>
<evidence type="ECO:0000256" key="1">
    <source>
        <dbReference type="SAM" id="MobiDB-lite"/>
    </source>
</evidence>
<feature type="transmembrane region" description="Helical" evidence="2">
    <location>
        <begin position="240"/>
        <end position="266"/>
    </location>
</feature>
<reference evidence="4" key="1">
    <citation type="submission" date="2024-06" db="EMBL/GenBank/DDBJ databases">
        <title>The genome sequences of Kitasatospora sp. strain HUAS MG31.</title>
        <authorList>
            <person name="Mo P."/>
        </authorList>
    </citation>
    <scope>NUCLEOTIDE SEQUENCE</scope>
    <source>
        <strain evidence="4">HUAS MG31</strain>
        <plasmid evidence="4">punmamed1</plasmid>
    </source>
</reference>
<feature type="region of interest" description="Disordered" evidence="1">
    <location>
        <begin position="210"/>
        <end position="235"/>
    </location>
</feature>
<sequence length="273" mass="27366">MKKVFYPLAALAAIAVTAGPGSVVAESAAPTAFQATLNPVPTNHVNGSGTASLQINGAQTQVTIHTMGLLNAPHAMHVHIDGQGKCPDESFAKTHNGQKAISATDGATAYGEIMVALTTTGDTGPDSAFALDRMASGDPINYSRTITFDAHTISAIQGGKAVIVVHGTDYSGSGKYDNALGASEDAPHLPQTATAPALCGVLTAAAVSPSPSAPVDTTTSGQGITINNPSSSGSSSNSTLSVAALSVACASLGFSVATGIAVWNLLRRANRQP</sequence>
<keyword evidence="3" id="KW-0732">Signal</keyword>
<proteinExistence type="predicted"/>
<feature type="compositionally biased region" description="Low complexity" evidence="1">
    <location>
        <begin position="210"/>
        <end position="220"/>
    </location>
</feature>
<dbReference type="EMBL" id="CP159873">
    <property type="protein sequence ID" value="XCM84409.1"/>
    <property type="molecule type" value="Genomic_DNA"/>
</dbReference>